<comment type="subcellular location">
    <subcellularLocation>
        <location evidence="1">Cell membrane</location>
        <topology evidence="1">Multi-pass membrane protein</topology>
    </subcellularLocation>
</comment>
<evidence type="ECO:0000256" key="6">
    <source>
        <dbReference type="ARBA" id="ARBA00023136"/>
    </source>
</evidence>
<dbReference type="Pfam" id="PF12704">
    <property type="entry name" value="MacB_PCD"/>
    <property type="match status" value="1"/>
</dbReference>
<dbReference type="InterPro" id="IPR025857">
    <property type="entry name" value="MacB_PCD"/>
</dbReference>
<name>A0A1S4VS14_9MYCO</name>
<dbReference type="InterPro" id="IPR051125">
    <property type="entry name" value="ABC-4/HrtB_transporter"/>
</dbReference>
<dbReference type="InterPro" id="IPR003838">
    <property type="entry name" value="ABC3_permease_C"/>
</dbReference>
<dbReference type="OrthoDB" id="9780560at2"/>
<comment type="similarity">
    <text evidence="7">Belongs to the ABC-4 integral membrane protein family.</text>
</comment>
<protein>
    <submittedName>
        <fullName evidence="11">ABC transporter permease</fullName>
    </submittedName>
</protein>
<dbReference type="PANTHER" id="PTHR43738:SF1">
    <property type="entry name" value="HEMIN TRANSPORT SYSTEM PERMEASE PROTEIN HRTB-RELATED"/>
    <property type="match status" value="1"/>
</dbReference>
<proteinExistence type="inferred from homology"/>
<evidence type="ECO:0000256" key="2">
    <source>
        <dbReference type="ARBA" id="ARBA00022448"/>
    </source>
</evidence>
<accession>A0A1S4VS14</accession>
<evidence type="ECO:0000259" key="10">
    <source>
        <dbReference type="Pfam" id="PF12704"/>
    </source>
</evidence>
<dbReference type="Pfam" id="PF02687">
    <property type="entry name" value="FtsX"/>
    <property type="match status" value="1"/>
</dbReference>
<gene>
    <name evidence="11" type="ORF">BST43_23860</name>
</gene>
<feature type="transmembrane region" description="Helical" evidence="8">
    <location>
        <begin position="15"/>
        <end position="37"/>
    </location>
</feature>
<dbReference type="EMBL" id="MVII01000042">
    <property type="protein sequence ID" value="ORB49146.1"/>
    <property type="molecule type" value="Genomic_DNA"/>
</dbReference>
<evidence type="ECO:0000256" key="7">
    <source>
        <dbReference type="ARBA" id="ARBA00038076"/>
    </source>
</evidence>
<keyword evidence="2" id="KW-0813">Transport</keyword>
<evidence type="ECO:0000256" key="3">
    <source>
        <dbReference type="ARBA" id="ARBA00022475"/>
    </source>
</evidence>
<feature type="transmembrane region" description="Helical" evidence="8">
    <location>
        <begin position="289"/>
        <end position="313"/>
    </location>
</feature>
<dbReference type="KEGG" id="msao:MYCSP_21755"/>
<evidence type="ECO:0000256" key="4">
    <source>
        <dbReference type="ARBA" id="ARBA00022692"/>
    </source>
</evidence>
<feature type="domain" description="MacB-like periplasmic core" evidence="10">
    <location>
        <begin position="16"/>
        <end position="216"/>
    </location>
</feature>
<evidence type="ECO:0000256" key="8">
    <source>
        <dbReference type="SAM" id="Phobius"/>
    </source>
</evidence>
<dbReference type="STRING" id="1578165.BKG68_14450"/>
<keyword evidence="3" id="KW-1003">Cell membrane</keyword>
<evidence type="ECO:0000256" key="1">
    <source>
        <dbReference type="ARBA" id="ARBA00004651"/>
    </source>
</evidence>
<comment type="caution">
    <text evidence="11">The sequence shown here is derived from an EMBL/GenBank/DDBJ whole genome shotgun (WGS) entry which is preliminary data.</text>
</comment>
<dbReference type="Proteomes" id="UP000192434">
    <property type="component" value="Unassembled WGS sequence"/>
</dbReference>
<evidence type="ECO:0000313" key="11">
    <source>
        <dbReference type="EMBL" id="ORB49146.1"/>
    </source>
</evidence>
<feature type="transmembrane region" description="Helical" evidence="8">
    <location>
        <begin position="249"/>
        <end position="268"/>
    </location>
</feature>
<evidence type="ECO:0000259" key="9">
    <source>
        <dbReference type="Pfam" id="PF02687"/>
    </source>
</evidence>
<organism evidence="11 12">
    <name type="scientific">Mycobacteroides saopaulense</name>
    <dbReference type="NCBI Taxonomy" id="1578165"/>
    <lineage>
        <taxon>Bacteria</taxon>
        <taxon>Bacillati</taxon>
        <taxon>Actinomycetota</taxon>
        <taxon>Actinomycetes</taxon>
        <taxon>Mycobacteriales</taxon>
        <taxon>Mycobacteriaceae</taxon>
        <taxon>Mycobacteroides</taxon>
    </lineage>
</organism>
<dbReference type="PANTHER" id="PTHR43738">
    <property type="entry name" value="ABC TRANSPORTER, MEMBRANE PROTEIN"/>
    <property type="match status" value="1"/>
</dbReference>
<keyword evidence="4 8" id="KW-0812">Transmembrane</keyword>
<evidence type="ECO:0000256" key="5">
    <source>
        <dbReference type="ARBA" id="ARBA00022989"/>
    </source>
</evidence>
<keyword evidence="5 8" id="KW-1133">Transmembrane helix</keyword>
<evidence type="ECO:0000313" key="12">
    <source>
        <dbReference type="Proteomes" id="UP000192434"/>
    </source>
</evidence>
<dbReference type="GO" id="GO:0005886">
    <property type="term" value="C:plasma membrane"/>
    <property type="evidence" value="ECO:0007669"/>
    <property type="project" value="UniProtKB-SubCell"/>
</dbReference>
<keyword evidence="6 8" id="KW-0472">Membrane</keyword>
<dbReference type="AlphaFoldDB" id="A0A1S4VS14"/>
<sequence length="368" mass="38570">MIVAVKNLVAERARFVLSVIGVAVAVILVLVMSGIFVGTTNQVTTYIDHSKGAVWVVQPGVSQMFRAVSWLPGDGKDRILKIPGVRSADPILGLPSDFVHDGSHTAYFVVGYDTATGVGGPWSLSEGRNVIGSGEVVLDRVLAKKNKIHVGDTVQLVDGDFTVVGLSNQTAAVGNFYAFVSLPDAAHLLRAGNRVSYFLVQPAEGFTGDQVADAVRKGAPGMDALTSAAFAENSRAIVISMIGRPLKTMIGIAALVGVALVGLTVLAVTTEQMGDFGVLRALGVRPGQLCRTVIAQAALIAGLGYLWGAGITYGVQFLVKDRMGDVMVEVTPTMLAAMAAATGVMAIIGSLIPVRRVTRIDPAQAFRR</sequence>
<reference evidence="11 12" key="1">
    <citation type="submission" date="2016-12" db="EMBL/GenBank/DDBJ databases">
        <title>The new phylogeny of genus Mycobacterium.</title>
        <authorList>
            <person name="Tortoli E."/>
            <person name="Trovato A."/>
            <person name="Cirillo D.M."/>
        </authorList>
    </citation>
    <scope>NUCLEOTIDE SEQUENCE [LARGE SCALE GENOMIC DNA]</scope>
    <source>
        <strain evidence="11 12">CCUG 66554</strain>
    </source>
</reference>
<dbReference type="RefSeq" id="WP_083019557.1">
    <property type="nucleotide sequence ID" value="NZ_CP010271.1"/>
</dbReference>
<feature type="transmembrane region" description="Helical" evidence="8">
    <location>
        <begin position="333"/>
        <end position="354"/>
    </location>
</feature>
<feature type="domain" description="ABC3 transporter permease C-terminal" evidence="9">
    <location>
        <begin position="249"/>
        <end position="362"/>
    </location>
</feature>